<feature type="domain" description="Svf1-like C-terminal" evidence="5">
    <location>
        <begin position="215"/>
        <end position="379"/>
    </location>
</feature>
<evidence type="ECO:0000256" key="3">
    <source>
        <dbReference type="ARBA" id="ARBA00022490"/>
    </source>
</evidence>
<dbReference type="AlphaFoldDB" id="A0A6A7BVX1"/>
<accession>A0A6A7BVX1</accession>
<dbReference type="Pfam" id="PF08622">
    <property type="entry name" value="Svf1"/>
    <property type="match status" value="1"/>
</dbReference>
<keyword evidence="7" id="KW-1185">Reference proteome</keyword>
<dbReference type="Pfam" id="PF17187">
    <property type="entry name" value="Svf1_C"/>
    <property type="match status" value="1"/>
</dbReference>
<dbReference type="PANTHER" id="PTHR47107">
    <property type="entry name" value="SVF1-LIKE PROTEIN YDR222W-RELATED"/>
    <property type="match status" value="1"/>
</dbReference>
<dbReference type="SUPFAM" id="SSF159245">
    <property type="entry name" value="AttH-like"/>
    <property type="match status" value="1"/>
</dbReference>
<dbReference type="GO" id="GO:0005737">
    <property type="term" value="C:cytoplasm"/>
    <property type="evidence" value="ECO:0007669"/>
    <property type="project" value="UniProtKB-SubCell"/>
</dbReference>
<feature type="domain" description="Svf1-like N-terminal" evidence="4">
    <location>
        <begin position="51"/>
        <end position="213"/>
    </location>
</feature>
<organism evidence="6 7">
    <name type="scientific">Piedraia hortae CBS 480.64</name>
    <dbReference type="NCBI Taxonomy" id="1314780"/>
    <lineage>
        <taxon>Eukaryota</taxon>
        <taxon>Fungi</taxon>
        <taxon>Dikarya</taxon>
        <taxon>Ascomycota</taxon>
        <taxon>Pezizomycotina</taxon>
        <taxon>Dothideomycetes</taxon>
        <taxon>Dothideomycetidae</taxon>
        <taxon>Capnodiales</taxon>
        <taxon>Piedraiaceae</taxon>
        <taxon>Piedraia</taxon>
    </lineage>
</organism>
<protein>
    <submittedName>
        <fullName evidence="6">Oxidative stress survival, Svf1-like protein</fullName>
    </submittedName>
</protein>
<dbReference type="EMBL" id="MU005995">
    <property type="protein sequence ID" value="KAF2859293.1"/>
    <property type="molecule type" value="Genomic_DNA"/>
</dbReference>
<evidence type="ECO:0000259" key="5">
    <source>
        <dbReference type="Pfam" id="PF17187"/>
    </source>
</evidence>
<dbReference type="InterPro" id="IPR033394">
    <property type="entry name" value="Svf1-like_C"/>
</dbReference>
<dbReference type="InterPro" id="IPR013931">
    <property type="entry name" value="Svf1-like_N"/>
</dbReference>
<comment type="similarity">
    <text evidence="2">Belongs to the SVF1 family.</text>
</comment>
<evidence type="ECO:0000313" key="6">
    <source>
        <dbReference type="EMBL" id="KAF2859293.1"/>
    </source>
</evidence>
<proteinExistence type="inferred from homology"/>
<gene>
    <name evidence="6" type="ORF">K470DRAFT_282771</name>
</gene>
<comment type="subcellular location">
    <subcellularLocation>
        <location evidence="1">Cytoplasm</location>
    </subcellularLocation>
</comment>
<dbReference type="InterPro" id="IPR051385">
    <property type="entry name" value="Ceramide-binding_SVF1"/>
</dbReference>
<dbReference type="OrthoDB" id="2590239at2759"/>
<evidence type="ECO:0000313" key="7">
    <source>
        <dbReference type="Proteomes" id="UP000799421"/>
    </source>
</evidence>
<sequence length="380" mass="41743">MLSWAKSAVGLTEPIYGESAVQPVSTQAQSQPYTILTRDDLAWTCMDGTNVETKTFYIFSDAPNKIGLVQIIYSNVMGIRTTAQFNLKIFNQEGDGKHLWVSDNLSDFSFSQDKQTFTSKQGVELALSPDGEMYSFRAKSSNGVKVDLSFKRAAEGFMVGKDGTTYFGTDPKKPWGRMTHLFWPVCAVEGSVTTANAEVVDIKGRGVFIHALQGMKPHFAAAKWNFGIVNSQRYTAVMMEFTTPLSYGSTTVTVGGIADAKEGRLITASASPSVSVKHVQTHQDARSDWPEPTDILFQWKGETADGKGVTAKAEGPLGTRVDRVDVMGELPKFVKQIAASASGARPYIYQYTPKIELEVDVWGEKVEEEGQLFMEATFIT</sequence>
<dbReference type="Proteomes" id="UP000799421">
    <property type="component" value="Unassembled WGS sequence"/>
</dbReference>
<evidence type="ECO:0000256" key="1">
    <source>
        <dbReference type="ARBA" id="ARBA00004496"/>
    </source>
</evidence>
<keyword evidence="3" id="KW-0963">Cytoplasm</keyword>
<evidence type="ECO:0000259" key="4">
    <source>
        <dbReference type="Pfam" id="PF08622"/>
    </source>
</evidence>
<dbReference type="PANTHER" id="PTHR47107:SF1">
    <property type="entry name" value="CERAMIDE-BINDING PROTEIN SVF1-RELATED"/>
    <property type="match status" value="1"/>
</dbReference>
<dbReference type="GO" id="GO:0006979">
    <property type="term" value="P:response to oxidative stress"/>
    <property type="evidence" value="ECO:0007669"/>
    <property type="project" value="InterPro"/>
</dbReference>
<reference evidence="6" key="1">
    <citation type="journal article" date="2020" name="Stud. Mycol.">
        <title>101 Dothideomycetes genomes: a test case for predicting lifestyles and emergence of pathogens.</title>
        <authorList>
            <person name="Haridas S."/>
            <person name="Albert R."/>
            <person name="Binder M."/>
            <person name="Bloem J."/>
            <person name="Labutti K."/>
            <person name="Salamov A."/>
            <person name="Andreopoulos B."/>
            <person name="Baker S."/>
            <person name="Barry K."/>
            <person name="Bills G."/>
            <person name="Bluhm B."/>
            <person name="Cannon C."/>
            <person name="Castanera R."/>
            <person name="Culley D."/>
            <person name="Daum C."/>
            <person name="Ezra D."/>
            <person name="Gonzalez J."/>
            <person name="Henrissat B."/>
            <person name="Kuo A."/>
            <person name="Liang C."/>
            <person name="Lipzen A."/>
            <person name="Lutzoni F."/>
            <person name="Magnuson J."/>
            <person name="Mondo S."/>
            <person name="Nolan M."/>
            <person name="Ohm R."/>
            <person name="Pangilinan J."/>
            <person name="Park H.-J."/>
            <person name="Ramirez L."/>
            <person name="Alfaro M."/>
            <person name="Sun H."/>
            <person name="Tritt A."/>
            <person name="Yoshinaga Y."/>
            <person name="Zwiers L.-H."/>
            <person name="Turgeon B."/>
            <person name="Goodwin S."/>
            <person name="Spatafora J."/>
            <person name="Crous P."/>
            <person name="Grigoriev I."/>
        </authorList>
    </citation>
    <scope>NUCLEOTIDE SEQUENCE</scope>
    <source>
        <strain evidence="6">CBS 480.64</strain>
    </source>
</reference>
<name>A0A6A7BVX1_9PEZI</name>
<evidence type="ECO:0000256" key="2">
    <source>
        <dbReference type="ARBA" id="ARBA00009069"/>
    </source>
</evidence>